<dbReference type="AlphaFoldDB" id="A0A2S8GNK9"/>
<dbReference type="Pfam" id="PF13692">
    <property type="entry name" value="Glyco_trans_1_4"/>
    <property type="match status" value="1"/>
</dbReference>
<dbReference type="Proteomes" id="UP000237819">
    <property type="component" value="Unassembled WGS sequence"/>
</dbReference>
<keyword evidence="5" id="KW-1133">Transmembrane helix</keyword>
<organism evidence="6 7">
    <name type="scientific">Blastopirellula marina</name>
    <dbReference type="NCBI Taxonomy" id="124"/>
    <lineage>
        <taxon>Bacteria</taxon>
        <taxon>Pseudomonadati</taxon>
        <taxon>Planctomycetota</taxon>
        <taxon>Planctomycetia</taxon>
        <taxon>Pirellulales</taxon>
        <taxon>Pirellulaceae</taxon>
        <taxon>Blastopirellula</taxon>
    </lineage>
</organism>
<keyword evidence="5" id="KW-0472">Membrane</keyword>
<evidence type="ECO:0000256" key="1">
    <source>
        <dbReference type="ARBA" id="ARBA00009481"/>
    </source>
</evidence>
<evidence type="ECO:0000313" key="6">
    <source>
        <dbReference type="EMBL" id="PQO46010.1"/>
    </source>
</evidence>
<keyword evidence="2" id="KW-0328">Glycosyltransferase</keyword>
<dbReference type="RefSeq" id="WP_105335709.1">
    <property type="nucleotide sequence ID" value="NZ_PUHZ01000012.1"/>
</dbReference>
<comment type="similarity">
    <text evidence="1">Belongs to the glycosyltransferase group 1 family. Glycosyltransferase 4 subfamily.</text>
</comment>
<feature type="compositionally biased region" description="Low complexity" evidence="4">
    <location>
        <begin position="12"/>
        <end position="28"/>
    </location>
</feature>
<dbReference type="SUPFAM" id="SSF53756">
    <property type="entry name" value="UDP-Glycosyltransferase/glycogen phosphorylase"/>
    <property type="match status" value="1"/>
</dbReference>
<dbReference type="PANTHER" id="PTHR12526:SF640">
    <property type="entry name" value="COLANIC ACID BIOSYNTHESIS GLYCOSYLTRANSFERASE WCAL-RELATED"/>
    <property type="match status" value="1"/>
</dbReference>
<dbReference type="EMBL" id="PUHZ01000012">
    <property type="protein sequence ID" value="PQO46010.1"/>
    <property type="molecule type" value="Genomic_DNA"/>
</dbReference>
<sequence length="431" mass="47585">MIQLHPDDGQVGSEPSAGESARSSESAPSTGSVKIAYLVNQYPSTSHSFIRREIQALEAIGVSVSRFSIRDTGSLLIDSSDKEEHRTTESVLSTGILALLCSACLLFLLYPLKFLRTLAICWRCGGRARSRLRHLFYLIEAAWLARRLANLQIQHVHSHFGTNSTTVAMLCASLLSKGTFSFTVHGPEEFDRPDSISLTEKIERSAFVVAISSFGSSQLKRWCALKHWGKIYIVHCGLEDQYLQSAAPVNHSRQIVCLGRLCEQKGQLVLIQAIRRLHDQGIGLEAVFVGDGPMRGEIESLIAASGLQHVVRIIGWQDCKQVMQWIRESHCMVLPSFAEGLPVAIMESLALGRPVISTYVAGIPELVTTECGWLTPAGDVTALAEAISHCLSLRTDELQHMADVGAMRVEQRHSIRHEARKLRSLFEGDFS</sequence>
<evidence type="ECO:0000313" key="7">
    <source>
        <dbReference type="Proteomes" id="UP000237819"/>
    </source>
</evidence>
<dbReference type="OrthoDB" id="73743at2"/>
<dbReference type="Gene3D" id="3.40.50.2000">
    <property type="entry name" value="Glycogen Phosphorylase B"/>
    <property type="match status" value="2"/>
</dbReference>
<evidence type="ECO:0000256" key="5">
    <source>
        <dbReference type="SAM" id="Phobius"/>
    </source>
</evidence>
<dbReference type="CDD" id="cd03801">
    <property type="entry name" value="GT4_PimA-like"/>
    <property type="match status" value="1"/>
</dbReference>
<proteinExistence type="inferred from homology"/>
<reference evidence="6 7" key="1">
    <citation type="submission" date="2018-02" db="EMBL/GenBank/DDBJ databases">
        <title>Comparative genomes isolates from brazilian mangrove.</title>
        <authorList>
            <person name="Araujo J.E."/>
            <person name="Taketani R.G."/>
            <person name="Silva M.C.P."/>
            <person name="Loureco M.V."/>
            <person name="Andreote F.D."/>
        </authorList>
    </citation>
    <scope>NUCLEOTIDE SEQUENCE [LARGE SCALE GENOMIC DNA]</scope>
    <source>
        <strain evidence="6 7">Nap-Phe MGV</strain>
    </source>
</reference>
<evidence type="ECO:0000256" key="4">
    <source>
        <dbReference type="SAM" id="MobiDB-lite"/>
    </source>
</evidence>
<feature type="region of interest" description="Disordered" evidence="4">
    <location>
        <begin position="1"/>
        <end position="28"/>
    </location>
</feature>
<keyword evidence="3 6" id="KW-0808">Transferase</keyword>
<evidence type="ECO:0000256" key="3">
    <source>
        <dbReference type="ARBA" id="ARBA00022679"/>
    </source>
</evidence>
<comment type="caution">
    <text evidence="6">The sequence shown here is derived from an EMBL/GenBank/DDBJ whole genome shotgun (WGS) entry which is preliminary data.</text>
</comment>
<feature type="transmembrane region" description="Helical" evidence="5">
    <location>
        <begin position="91"/>
        <end position="112"/>
    </location>
</feature>
<dbReference type="GO" id="GO:0016757">
    <property type="term" value="F:glycosyltransferase activity"/>
    <property type="evidence" value="ECO:0007669"/>
    <property type="project" value="UniProtKB-KW"/>
</dbReference>
<protein>
    <submittedName>
        <fullName evidence="6">Colanic acid biosynthesis glycosyltransferase WcaL</fullName>
    </submittedName>
</protein>
<evidence type="ECO:0000256" key="2">
    <source>
        <dbReference type="ARBA" id="ARBA00022676"/>
    </source>
</evidence>
<gene>
    <name evidence="6" type="ORF">C5Y93_12065</name>
</gene>
<dbReference type="PANTHER" id="PTHR12526">
    <property type="entry name" value="GLYCOSYLTRANSFERASE"/>
    <property type="match status" value="1"/>
</dbReference>
<name>A0A2S8GNK9_9BACT</name>
<keyword evidence="5" id="KW-0812">Transmembrane</keyword>
<accession>A0A2S8GNK9</accession>